<dbReference type="InterPro" id="IPR053748">
    <property type="entry name" value="Host_DNA_Degrad_Endo"/>
</dbReference>
<evidence type="ECO:0000313" key="2">
    <source>
        <dbReference type="Proteomes" id="UP001623232"/>
    </source>
</evidence>
<keyword evidence="2" id="KW-1185">Reference proteome</keyword>
<protein>
    <submittedName>
        <fullName evidence="1">GIY-YIG nuclease family protein</fullName>
    </submittedName>
</protein>
<dbReference type="InterPro" id="IPR035901">
    <property type="entry name" value="GIY-YIG_endonuc_sf"/>
</dbReference>
<reference evidence="1 2" key="1">
    <citation type="submission" date="2023-04" db="EMBL/GenBank/DDBJ databases">
        <title>Complete genome sequence of Alisedimentitalea scapharcae.</title>
        <authorList>
            <person name="Rong J.-C."/>
            <person name="Yi M.-L."/>
            <person name="Zhao Q."/>
        </authorList>
    </citation>
    <scope>NUCLEOTIDE SEQUENCE [LARGE SCALE GENOMIC DNA]</scope>
    <source>
        <strain evidence="1 2">KCTC 42119</strain>
    </source>
</reference>
<dbReference type="InterPro" id="IPR044556">
    <property type="entry name" value="EndoII-like_GIY-YIG"/>
</dbReference>
<dbReference type="SUPFAM" id="SSF82771">
    <property type="entry name" value="GIY-YIG endonuclease"/>
    <property type="match status" value="1"/>
</dbReference>
<gene>
    <name evidence="1" type="ORF">QEZ52_15720</name>
</gene>
<dbReference type="EMBL" id="CP123584">
    <property type="protein sequence ID" value="WZK88042.1"/>
    <property type="molecule type" value="Genomic_DNA"/>
</dbReference>
<proteinExistence type="predicted"/>
<dbReference type="Gene3D" id="3.40.1440.40">
    <property type="match status" value="1"/>
</dbReference>
<evidence type="ECO:0000313" key="1">
    <source>
        <dbReference type="EMBL" id="WZK88042.1"/>
    </source>
</evidence>
<accession>A0ABZ2XRM4</accession>
<dbReference type="Proteomes" id="UP001623232">
    <property type="component" value="Chromosome"/>
</dbReference>
<sequence>MTGQGDRRNWTYLLKRGFTYGADWQIGASGQLTVDKALPDLPGVYALIVDEDIVYIGVTARTLSKRMADYARGPKAQRTSHRVHHLLKTALGGGRVSRVLYAMPEHTDWNGLPVQTAPGLEQGLIQHIKPIWNLQGA</sequence>
<dbReference type="RefSeq" id="WP_406645397.1">
    <property type="nucleotide sequence ID" value="NZ_CP123584.1"/>
</dbReference>
<dbReference type="CDD" id="cd10436">
    <property type="entry name" value="GIY-YIG_EndoII_Hpy188I_like"/>
    <property type="match status" value="1"/>
</dbReference>
<organism evidence="1 2">
    <name type="scientific">Aliisedimentitalea scapharcae</name>
    <dbReference type="NCBI Taxonomy" id="1524259"/>
    <lineage>
        <taxon>Bacteria</taxon>
        <taxon>Pseudomonadati</taxon>
        <taxon>Pseudomonadota</taxon>
        <taxon>Alphaproteobacteria</taxon>
        <taxon>Rhodobacterales</taxon>
        <taxon>Roseobacteraceae</taxon>
        <taxon>Aliisedimentitalea</taxon>
    </lineage>
</organism>
<name>A0ABZ2XRM4_9RHOB</name>